<dbReference type="Proteomes" id="UP000187181">
    <property type="component" value="Unassembled WGS sequence"/>
</dbReference>
<organism evidence="1 2">
    <name type="scientific">Pontibacter indicus</name>
    <dbReference type="NCBI Taxonomy" id="1317125"/>
    <lineage>
        <taxon>Bacteria</taxon>
        <taxon>Pseudomonadati</taxon>
        <taxon>Bacteroidota</taxon>
        <taxon>Cytophagia</taxon>
        <taxon>Cytophagales</taxon>
        <taxon>Hymenobacteraceae</taxon>
        <taxon>Pontibacter</taxon>
    </lineage>
</organism>
<reference evidence="2" key="1">
    <citation type="submission" date="2017-01" db="EMBL/GenBank/DDBJ databases">
        <authorList>
            <person name="Varghese N."/>
            <person name="Submissions S."/>
        </authorList>
    </citation>
    <scope>NUCLEOTIDE SEQUENCE [LARGE SCALE GENOMIC DNA]</scope>
    <source>
        <strain evidence="2">LP100</strain>
    </source>
</reference>
<sequence>MGNPKEVTATFLESQRLVPIMNQTKWRELIGAMCALPQLNPQVRIKYLQEDNPSGFAPIWWEQLEQTGLKNIEWLQIKAIQDISVGLLSPSLQTDYTDLIQEVLDRYSIPYTVEGDLFRITGYQRLQ</sequence>
<proteinExistence type="predicted"/>
<gene>
    <name evidence="1" type="ORF">SAMN05444128_0736</name>
</gene>
<evidence type="ECO:0000313" key="2">
    <source>
        <dbReference type="Proteomes" id="UP000187181"/>
    </source>
</evidence>
<protein>
    <submittedName>
        <fullName evidence="1">Uncharacterized protein</fullName>
    </submittedName>
</protein>
<evidence type="ECO:0000313" key="1">
    <source>
        <dbReference type="EMBL" id="SIT79350.1"/>
    </source>
</evidence>
<name>A0A1R3WMJ8_9BACT</name>
<dbReference type="InterPro" id="IPR046500">
    <property type="entry name" value="DUF6678"/>
</dbReference>
<dbReference type="AlphaFoldDB" id="A0A1R3WMJ8"/>
<dbReference type="OrthoDB" id="8908434at2"/>
<dbReference type="Pfam" id="PF20383">
    <property type="entry name" value="DUF6678"/>
    <property type="match status" value="1"/>
</dbReference>
<dbReference type="STRING" id="1317125.SAMN05444128_0736"/>
<dbReference type="EMBL" id="FTPP01000001">
    <property type="protein sequence ID" value="SIT79350.1"/>
    <property type="molecule type" value="Genomic_DNA"/>
</dbReference>
<keyword evidence="2" id="KW-1185">Reference proteome</keyword>
<dbReference type="RefSeq" id="WP_076666117.1">
    <property type="nucleotide sequence ID" value="NZ_FTPP01000001.1"/>
</dbReference>
<accession>A0A1R3WMJ8</accession>